<evidence type="ECO:0000259" key="1">
    <source>
        <dbReference type="PROSITE" id="PS51708"/>
    </source>
</evidence>
<name>A0ABS5U5W7_9BACT</name>
<dbReference type="Pfam" id="PF05235">
    <property type="entry name" value="CHAD"/>
    <property type="match status" value="1"/>
</dbReference>
<evidence type="ECO:0000313" key="3">
    <source>
        <dbReference type="Proteomes" id="UP000784128"/>
    </source>
</evidence>
<proteinExistence type="predicted"/>
<dbReference type="RefSeq" id="WP_214296768.1">
    <property type="nucleotide sequence ID" value="NZ_JAHDYS010000003.1"/>
</dbReference>
<accession>A0ABS5U5W7</accession>
<dbReference type="EMBL" id="JAHDYS010000003">
    <property type="protein sequence ID" value="MBT1071062.1"/>
    <property type="molecule type" value="Genomic_DNA"/>
</dbReference>
<keyword evidence="3" id="KW-1185">Reference proteome</keyword>
<dbReference type="PANTHER" id="PTHR39339">
    <property type="entry name" value="SLR1444 PROTEIN"/>
    <property type="match status" value="1"/>
</dbReference>
<dbReference type="Proteomes" id="UP000784128">
    <property type="component" value="Unassembled WGS sequence"/>
</dbReference>
<dbReference type="Gene3D" id="1.40.20.10">
    <property type="entry name" value="CHAD domain"/>
    <property type="match status" value="1"/>
</dbReference>
<organism evidence="2 3">
    <name type="scientific">Pelotalea chapellei</name>
    <dbReference type="NCBI Taxonomy" id="44671"/>
    <lineage>
        <taxon>Bacteria</taxon>
        <taxon>Pseudomonadati</taxon>
        <taxon>Thermodesulfobacteriota</taxon>
        <taxon>Desulfuromonadia</taxon>
        <taxon>Geobacterales</taxon>
        <taxon>Geobacteraceae</taxon>
        <taxon>Pelotalea</taxon>
    </lineage>
</organism>
<dbReference type="SMART" id="SM00880">
    <property type="entry name" value="CHAD"/>
    <property type="match status" value="1"/>
</dbReference>
<dbReference type="InterPro" id="IPR007899">
    <property type="entry name" value="CHAD_dom"/>
</dbReference>
<dbReference type="PANTHER" id="PTHR39339:SF1">
    <property type="entry name" value="CHAD DOMAIN-CONTAINING PROTEIN"/>
    <property type="match status" value="1"/>
</dbReference>
<reference evidence="2 3" key="1">
    <citation type="submission" date="2021-05" db="EMBL/GenBank/DDBJ databases">
        <title>The draft genome of Geobacter chapellei DSM 13688.</title>
        <authorList>
            <person name="Xu Z."/>
            <person name="Masuda Y."/>
            <person name="Itoh H."/>
            <person name="Senoo K."/>
        </authorList>
    </citation>
    <scope>NUCLEOTIDE SEQUENCE [LARGE SCALE GENOMIC DNA]</scope>
    <source>
        <strain evidence="2 3">DSM 13688</strain>
    </source>
</reference>
<dbReference type="InterPro" id="IPR038186">
    <property type="entry name" value="CHAD_dom_sf"/>
</dbReference>
<sequence>MKSYVKSLQLIEGVTLSHWAELLRLRRLVIKKGEHEDIHDLRVASRRFRSALKILAPVCGRMETGKLSRKVQKLTRTLGKVRNLDEALSFFGSKAGESDLTTLIKRLADSRSSEEDRILKILKHFKVDKLDKRVHQLVRTTEEKTRKQDTSALQSHIRAAAIRLYDNVQESLPPALIPENAEERHTLRISIKKWRYFLEIHSTITEQNHDEVLKQLKSYQSLLGSMNDMTVFAGMCREAKVSKDVLADAEQLIALENNKLFDQFITLVNAEPLKYDA</sequence>
<protein>
    <submittedName>
        <fullName evidence="2">CHAD domain-containing protein</fullName>
    </submittedName>
</protein>
<gene>
    <name evidence="2" type="ORF">KJB30_04655</name>
</gene>
<evidence type="ECO:0000313" key="2">
    <source>
        <dbReference type="EMBL" id="MBT1071062.1"/>
    </source>
</evidence>
<comment type="caution">
    <text evidence="2">The sequence shown here is derived from an EMBL/GenBank/DDBJ whole genome shotgun (WGS) entry which is preliminary data.</text>
</comment>
<feature type="domain" description="CHAD" evidence="1">
    <location>
        <begin position="1"/>
        <end position="273"/>
    </location>
</feature>
<dbReference type="PROSITE" id="PS51708">
    <property type="entry name" value="CHAD"/>
    <property type="match status" value="1"/>
</dbReference>